<keyword evidence="4 6" id="KW-1133">Transmembrane helix</keyword>
<feature type="transmembrane region" description="Helical" evidence="6">
    <location>
        <begin position="235"/>
        <end position="255"/>
    </location>
</feature>
<protein>
    <submittedName>
        <fullName evidence="7">Drug efflux protein</fullName>
    </submittedName>
</protein>
<evidence type="ECO:0000313" key="8">
    <source>
        <dbReference type="Proteomes" id="UP000054858"/>
    </source>
</evidence>
<feature type="transmembrane region" description="Helical" evidence="6">
    <location>
        <begin position="6"/>
        <end position="30"/>
    </location>
</feature>
<feature type="transmembrane region" description="Helical" evidence="6">
    <location>
        <begin position="114"/>
        <end position="136"/>
    </location>
</feature>
<evidence type="ECO:0000256" key="1">
    <source>
        <dbReference type="ARBA" id="ARBA00004141"/>
    </source>
</evidence>
<evidence type="ECO:0000256" key="5">
    <source>
        <dbReference type="ARBA" id="ARBA00023136"/>
    </source>
</evidence>
<evidence type="ECO:0000256" key="6">
    <source>
        <dbReference type="SAM" id="Phobius"/>
    </source>
</evidence>
<evidence type="ECO:0000256" key="2">
    <source>
        <dbReference type="ARBA" id="ARBA00007511"/>
    </source>
</evidence>
<dbReference type="Proteomes" id="UP000054858">
    <property type="component" value="Unassembled WGS sequence"/>
</dbReference>
<reference evidence="7 8" key="1">
    <citation type="submission" date="2015-11" db="EMBL/GenBank/DDBJ databases">
        <title>Genomic analysis of 38 Legionella species identifies large and diverse effector repertoires.</title>
        <authorList>
            <person name="Burstein D."/>
            <person name="Amaro F."/>
            <person name="Zusman T."/>
            <person name="Lifshitz Z."/>
            <person name="Cohen O."/>
            <person name="Gilbert J.A."/>
            <person name="Pupko T."/>
            <person name="Shuman H.A."/>
            <person name="Segal G."/>
        </authorList>
    </citation>
    <scope>NUCLEOTIDE SEQUENCE [LARGE SCALE GENOMIC DNA]</scope>
    <source>
        <strain evidence="7 8">Oak Ridge-10</strain>
    </source>
</reference>
<feature type="transmembrane region" description="Helical" evidence="6">
    <location>
        <begin position="83"/>
        <end position="105"/>
    </location>
</feature>
<dbReference type="Pfam" id="PF03741">
    <property type="entry name" value="TerC"/>
    <property type="match status" value="1"/>
</dbReference>
<proteinExistence type="inferred from homology"/>
<organism evidence="7 8">
    <name type="scientific">Legionella oakridgensis</name>
    <dbReference type="NCBI Taxonomy" id="29423"/>
    <lineage>
        <taxon>Bacteria</taxon>
        <taxon>Pseudomonadati</taxon>
        <taxon>Pseudomonadota</taxon>
        <taxon>Gammaproteobacteria</taxon>
        <taxon>Legionellales</taxon>
        <taxon>Legionellaceae</taxon>
        <taxon>Legionella</taxon>
    </lineage>
</organism>
<feature type="transmembrane region" description="Helical" evidence="6">
    <location>
        <begin position="42"/>
        <end position="63"/>
    </location>
</feature>
<sequence>MHSIGVWWLWLVFFIIITIVLAVDLFLFGGKKQYQMTLKASVVWSGVWVGLALLFNAFLWFYLMQNYALKVANEKALEFFTAYLVEETLSMDNVFVFLVIFKYFAIPINFQRRLLLFGVLGAIALRLVFISMGIWLIHRFDWVFYIFGLLLIYSAIRIFAFHDGEQSLSDNLILRGLRRIFPLTESIASQTFWVKKNKRYYLTPLFIVLIFVEISDLIFAMDSIPAVFGITNDPFIAFTSNVFAVLGLRAMYFILATMHERFLLLKYGLAFILCFIGAKMLLHHVVDISIFITLAIITLTLFTSIALSKLIHVDVHKD</sequence>
<comment type="subcellular location">
    <subcellularLocation>
        <location evidence="1">Membrane</location>
        <topology evidence="1">Multi-pass membrane protein</topology>
    </subcellularLocation>
</comment>
<feature type="transmembrane region" description="Helical" evidence="6">
    <location>
        <begin position="200"/>
        <end position="220"/>
    </location>
</feature>
<dbReference type="EMBL" id="LNYP01000006">
    <property type="protein sequence ID" value="KTD43915.1"/>
    <property type="molecule type" value="Genomic_DNA"/>
</dbReference>
<comment type="similarity">
    <text evidence="2">Belongs to the TerC family.</text>
</comment>
<dbReference type="AlphaFoldDB" id="A0A0W0XH11"/>
<dbReference type="InterPro" id="IPR005496">
    <property type="entry name" value="Integral_membrane_TerC"/>
</dbReference>
<dbReference type="GO" id="GO:0016020">
    <property type="term" value="C:membrane"/>
    <property type="evidence" value="ECO:0007669"/>
    <property type="project" value="UniProtKB-SubCell"/>
</dbReference>
<keyword evidence="3 6" id="KW-0812">Transmembrane</keyword>
<feature type="transmembrane region" description="Helical" evidence="6">
    <location>
        <begin position="288"/>
        <end position="307"/>
    </location>
</feature>
<evidence type="ECO:0000256" key="3">
    <source>
        <dbReference type="ARBA" id="ARBA00022692"/>
    </source>
</evidence>
<dbReference type="NCBIfam" id="TIGR03718">
    <property type="entry name" value="R_switched_Alx"/>
    <property type="match status" value="1"/>
</dbReference>
<feature type="transmembrane region" description="Helical" evidence="6">
    <location>
        <begin position="142"/>
        <end position="160"/>
    </location>
</feature>
<dbReference type="InterPro" id="IPR022369">
    <property type="entry name" value="Integral_membrane_TerC_rswitch"/>
</dbReference>
<dbReference type="PANTHER" id="PTHR30238">
    <property type="entry name" value="MEMBRANE BOUND PREDICTED REDOX MODULATOR"/>
    <property type="match status" value="1"/>
</dbReference>
<accession>A0A0W0XH11</accession>
<evidence type="ECO:0000256" key="4">
    <source>
        <dbReference type="ARBA" id="ARBA00022989"/>
    </source>
</evidence>
<dbReference type="PANTHER" id="PTHR30238:SF0">
    <property type="entry name" value="THYLAKOID MEMBRANE PROTEIN TERC, CHLOROPLASTIC"/>
    <property type="match status" value="1"/>
</dbReference>
<dbReference type="RefSeq" id="WP_035893098.1">
    <property type="nucleotide sequence ID" value="NZ_LCUA01000006.1"/>
</dbReference>
<dbReference type="PATRIC" id="fig|29423.5.peg.480"/>
<gene>
    <name evidence="7" type="primary">ygjT_1</name>
    <name evidence="7" type="ORF">Loak_0465</name>
</gene>
<feature type="transmembrane region" description="Helical" evidence="6">
    <location>
        <begin position="262"/>
        <end position="282"/>
    </location>
</feature>
<comment type="caution">
    <text evidence="7">The sequence shown here is derived from an EMBL/GenBank/DDBJ whole genome shotgun (WGS) entry which is preliminary data.</text>
</comment>
<keyword evidence="5 6" id="KW-0472">Membrane</keyword>
<evidence type="ECO:0000313" key="7">
    <source>
        <dbReference type="EMBL" id="KTD43915.1"/>
    </source>
</evidence>
<name>A0A0W0XH11_9GAMM</name>